<dbReference type="KEGG" id="mpi:Mpet_2306"/>
<gene>
    <name evidence="1" type="ordered locus">Mpet_2306</name>
</gene>
<name>E1RD70_METP4</name>
<keyword evidence="2" id="KW-1185">Reference proteome</keyword>
<evidence type="ECO:0000313" key="1">
    <source>
        <dbReference type="EMBL" id="ADN37053.1"/>
    </source>
</evidence>
<protein>
    <submittedName>
        <fullName evidence="1">Uncharacterized protein</fullName>
    </submittedName>
</protein>
<accession>E1RD70</accession>
<organism evidence="1 2">
    <name type="scientific">Methanolacinia petrolearia (strain DSM 11571 / OCM 486 / SEBR 4847)</name>
    <name type="common">Methanoplanus petrolearius</name>
    <dbReference type="NCBI Taxonomy" id="679926"/>
    <lineage>
        <taxon>Archaea</taxon>
        <taxon>Methanobacteriati</taxon>
        <taxon>Methanobacteriota</taxon>
        <taxon>Stenosarchaea group</taxon>
        <taxon>Methanomicrobia</taxon>
        <taxon>Methanomicrobiales</taxon>
        <taxon>Methanomicrobiaceae</taxon>
        <taxon>Methanolacinia</taxon>
    </lineage>
</organism>
<dbReference type="AlphaFoldDB" id="E1RD70"/>
<dbReference type="EMBL" id="CP002117">
    <property type="protein sequence ID" value="ADN37053.1"/>
    <property type="molecule type" value="Genomic_DNA"/>
</dbReference>
<evidence type="ECO:0000313" key="2">
    <source>
        <dbReference type="Proteomes" id="UP000006565"/>
    </source>
</evidence>
<sequence>MLSIFVNSEDEKLLNYLAGITTLFQFVENYTKNYDFRRRMDKEGFKVELN</sequence>
<dbReference type="Proteomes" id="UP000006565">
    <property type="component" value="Chromosome"/>
</dbReference>
<dbReference type="HOGENOM" id="CLU_3113107_0_0_2"/>
<reference evidence="1 2" key="1">
    <citation type="journal article" date="2010" name="Stand. Genomic Sci.">
        <title>Complete genome sequence of Methanoplanus petrolearius type strain (SEBR 4847).</title>
        <authorList>
            <person name="Brambilla E."/>
            <person name="Djao O.D."/>
            <person name="Daligault H."/>
            <person name="Lapidus A."/>
            <person name="Lucas S."/>
            <person name="Hammon N."/>
            <person name="Nolan M."/>
            <person name="Tice H."/>
            <person name="Cheng J.F."/>
            <person name="Han C."/>
            <person name="Tapia R."/>
            <person name="Goodwin L."/>
            <person name="Pitluck S."/>
            <person name="Liolios K."/>
            <person name="Ivanova N."/>
            <person name="Mavromatis K."/>
            <person name="Mikhailova N."/>
            <person name="Pati A."/>
            <person name="Chen A."/>
            <person name="Palaniappan K."/>
            <person name="Land M."/>
            <person name="Hauser L."/>
            <person name="Chang Y.J."/>
            <person name="Jeffries C.D."/>
            <person name="Rohde M."/>
            <person name="Spring S."/>
            <person name="Sikorski J."/>
            <person name="Goker M."/>
            <person name="Woyke T."/>
            <person name="Bristow J."/>
            <person name="Eisen J.A."/>
            <person name="Markowitz V."/>
            <person name="Hugenholtz P."/>
            <person name="Kyrpides N.C."/>
            <person name="Klenk H.P."/>
        </authorList>
    </citation>
    <scope>NUCLEOTIDE SEQUENCE [LARGE SCALE GENOMIC DNA]</scope>
    <source>
        <strain evidence="2">DSM 11571 / OCM 486 / SEBR 4847</strain>
    </source>
</reference>
<proteinExistence type="predicted"/>